<comment type="caution">
    <text evidence="2">The sequence shown here is derived from an EMBL/GenBank/DDBJ whole genome shotgun (WGS) entry which is preliminary data.</text>
</comment>
<dbReference type="SUPFAM" id="SSF51735">
    <property type="entry name" value="NAD(P)-binding Rossmann-fold domains"/>
    <property type="match status" value="1"/>
</dbReference>
<dbReference type="Pfam" id="PF08240">
    <property type="entry name" value="ADH_N"/>
    <property type="match status" value="1"/>
</dbReference>
<dbReference type="CDD" id="cd08241">
    <property type="entry name" value="QOR1"/>
    <property type="match status" value="1"/>
</dbReference>
<dbReference type="InterPro" id="IPR036291">
    <property type="entry name" value="NAD(P)-bd_dom_sf"/>
</dbReference>
<gene>
    <name evidence="2" type="ORF">GPA26_08850</name>
</gene>
<dbReference type="RefSeq" id="WP_169206013.1">
    <property type="nucleotide sequence ID" value="NZ_CP059560.1"/>
</dbReference>
<dbReference type="InterPro" id="IPR013154">
    <property type="entry name" value="ADH-like_N"/>
</dbReference>
<protein>
    <submittedName>
        <fullName evidence="2">Zinc-binding dehydrogenase</fullName>
    </submittedName>
</protein>
<dbReference type="InterPro" id="IPR020843">
    <property type="entry name" value="ER"/>
</dbReference>
<dbReference type="Gene3D" id="3.40.50.720">
    <property type="entry name" value="NAD(P)-binding Rossmann-like Domain"/>
    <property type="match status" value="1"/>
</dbReference>
<evidence type="ECO:0000313" key="2">
    <source>
        <dbReference type="EMBL" id="NMF88594.1"/>
    </source>
</evidence>
<keyword evidence="3" id="KW-1185">Reference proteome</keyword>
<dbReference type="Pfam" id="PF00107">
    <property type="entry name" value="ADH_zinc_N"/>
    <property type="match status" value="1"/>
</dbReference>
<evidence type="ECO:0000259" key="1">
    <source>
        <dbReference type="SMART" id="SM00829"/>
    </source>
</evidence>
<dbReference type="InterPro" id="IPR013149">
    <property type="entry name" value="ADH-like_C"/>
</dbReference>
<dbReference type="Gene3D" id="3.90.180.10">
    <property type="entry name" value="Medium-chain alcohol dehydrogenases, catalytic domain"/>
    <property type="match status" value="1"/>
</dbReference>
<organism evidence="2 3">
    <name type="scientific">Aromatoleum petrolei</name>
    <dbReference type="NCBI Taxonomy" id="76116"/>
    <lineage>
        <taxon>Bacteria</taxon>
        <taxon>Pseudomonadati</taxon>
        <taxon>Pseudomonadota</taxon>
        <taxon>Betaproteobacteria</taxon>
        <taxon>Rhodocyclales</taxon>
        <taxon>Rhodocyclaceae</taxon>
        <taxon>Aromatoleum</taxon>
    </lineage>
</organism>
<dbReference type="PANTHER" id="PTHR43677">
    <property type="entry name" value="SHORT-CHAIN DEHYDROGENASE/REDUCTASE"/>
    <property type="match status" value="1"/>
</dbReference>
<dbReference type="PANTHER" id="PTHR43677:SF4">
    <property type="entry name" value="QUINONE OXIDOREDUCTASE-LIKE PROTEIN 2"/>
    <property type="match status" value="1"/>
</dbReference>
<dbReference type="SUPFAM" id="SSF50129">
    <property type="entry name" value="GroES-like"/>
    <property type="match status" value="1"/>
</dbReference>
<sequence length="323" mass="33700">MRAIVCKHYGPPQSLVLEELPEPVPGPGQLVVEVRAAGVNFPDALVVQGKHQYRPVPPFGVGCELAGTIKALGPRVGGFSIGQRVYAQGSHGAFAEVALVDADAVRPMPDDLSFEAAAGLSITYNTAYYSLVILGRVSPGETVLVLGGAGGVGLAAIEVAKACGARVVAAASNPEKLAVCAAAGADMLINYSAENLRERLRHFAPQGVNVVLDPVGGAYAEPSLRAMAWQGRYLVVGFAAGEIPKIPLNLVLLKGCSVTGVFLGEALSREPETARAIETGVGELMAAGKIRPYVSARYPLERTADALNDLLMRRVIGKIVITP</sequence>
<dbReference type="SMART" id="SM00829">
    <property type="entry name" value="PKS_ER"/>
    <property type="match status" value="1"/>
</dbReference>
<dbReference type="EMBL" id="WTVR01000014">
    <property type="protein sequence ID" value="NMF88594.1"/>
    <property type="molecule type" value="Genomic_DNA"/>
</dbReference>
<dbReference type="InterPro" id="IPR011032">
    <property type="entry name" value="GroES-like_sf"/>
</dbReference>
<reference evidence="2 3" key="1">
    <citation type="submission" date="2019-12" db="EMBL/GenBank/DDBJ databases">
        <title>Comparative genomics gives insights into the taxonomy of the Azoarcus-Aromatoleum group and reveals separate origins of nif in the plant-associated Azoarcus and non-plant-associated Aromatoleum sub-groups.</title>
        <authorList>
            <person name="Lafos M."/>
            <person name="Maluk M."/>
            <person name="Batista M."/>
            <person name="Junghare M."/>
            <person name="Carmona M."/>
            <person name="Faoro H."/>
            <person name="Cruz L.M."/>
            <person name="Battistoni F."/>
            <person name="De Souza E."/>
            <person name="Pedrosa F."/>
            <person name="Chen W.-M."/>
            <person name="Poole P.S."/>
            <person name="Dixon R.A."/>
            <person name="James E.K."/>
        </authorList>
    </citation>
    <scope>NUCLEOTIDE SEQUENCE [LARGE SCALE GENOMIC DNA]</scope>
    <source>
        <strain evidence="2 3">ToN1</strain>
    </source>
</reference>
<dbReference type="Proteomes" id="UP000652074">
    <property type="component" value="Unassembled WGS sequence"/>
</dbReference>
<evidence type="ECO:0000313" key="3">
    <source>
        <dbReference type="Proteomes" id="UP000652074"/>
    </source>
</evidence>
<accession>A0ABX1MKU9</accession>
<feature type="domain" description="Enoyl reductase (ER)" evidence="1">
    <location>
        <begin position="10"/>
        <end position="321"/>
    </location>
</feature>
<name>A0ABX1MKU9_9RHOO</name>
<dbReference type="InterPro" id="IPR051397">
    <property type="entry name" value="Zn-ADH-like_protein"/>
</dbReference>
<proteinExistence type="predicted"/>